<evidence type="ECO:0000313" key="3">
    <source>
        <dbReference type="Proteomes" id="UP000236311"/>
    </source>
</evidence>
<name>A0A2K4ZN40_9FIRM</name>
<keyword evidence="1" id="KW-0812">Transmembrane</keyword>
<dbReference type="OrthoDB" id="9793771at2"/>
<sequence length="193" mass="21512">MGSYYKHKRSEKVEVPYSFQCEHCGKDSGLLKAVLVGTEATDNSNFKTLSQDREDKLCKRAHEYLVQKVKDTHKDAEAKIFSTEFRDQCPNCRQPQSWAVSGLKKKMFENPLVCLGVGAFFAVIAVIGHYFTDEEYMTLTLAAGIFGVGVVAAVACLVWNVVKINIKSKKTAVGMHNFPVIDWSGVQSLLNEP</sequence>
<accession>A0A2K4ZN40</accession>
<reference evidence="2 3" key="1">
    <citation type="submission" date="2018-01" db="EMBL/GenBank/DDBJ databases">
        <authorList>
            <person name="Gaut B.S."/>
            <person name="Morton B.R."/>
            <person name="Clegg M.T."/>
            <person name="Duvall M.R."/>
        </authorList>
    </citation>
    <scope>NUCLEOTIDE SEQUENCE [LARGE SCALE GENOMIC DNA]</scope>
    <source>
        <strain evidence="2">GP69</strain>
    </source>
</reference>
<dbReference type="AlphaFoldDB" id="A0A2K4ZN40"/>
<evidence type="ECO:0000313" key="2">
    <source>
        <dbReference type="EMBL" id="SOY31836.1"/>
    </source>
</evidence>
<dbReference type="EMBL" id="OFSM01000032">
    <property type="protein sequence ID" value="SOY31836.1"/>
    <property type="molecule type" value="Genomic_DNA"/>
</dbReference>
<dbReference type="RefSeq" id="WP_103241810.1">
    <property type="nucleotide sequence ID" value="NZ_JANJZD010000034.1"/>
</dbReference>
<proteinExistence type="predicted"/>
<feature type="transmembrane region" description="Helical" evidence="1">
    <location>
        <begin position="112"/>
        <end position="131"/>
    </location>
</feature>
<evidence type="ECO:0000256" key="1">
    <source>
        <dbReference type="SAM" id="Phobius"/>
    </source>
</evidence>
<gene>
    <name evidence="2" type="ORF">AMURIS_04585</name>
</gene>
<organism evidence="2 3">
    <name type="scientific">Acetatifactor muris</name>
    <dbReference type="NCBI Taxonomy" id="879566"/>
    <lineage>
        <taxon>Bacteria</taxon>
        <taxon>Bacillati</taxon>
        <taxon>Bacillota</taxon>
        <taxon>Clostridia</taxon>
        <taxon>Lachnospirales</taxon>
        <taxon>Lachnospiraceae</taxon>
        <taxon>Acetatifactor</taxon>
    </lineage>
</organism>
<dbReference type="Proteomes" id="UP000236311">
    <property type="component" value="Unassembled WGS sequence"/>
</dbReference>
<keyword evidence="3" id="KW-1185">Reference proteome</keyword>
<keyword evidence="1" id="KW-1133">Transmembrane helix</keyword>
<protein>
    <submittedName>
        <fullName evidence="2">Uncharacterized protein</fullName>
    </submittedName>
</protein>
<keyword evidence="1" id="KW-0472">Membrane</keyword>
<feature type="transmembrane region" description="Helical" evidence="1">
    <location>
        <begin position="137"/>
        <end position="162"/>
    </location>
</feature>